<dbReference type="InterPro" id="IPR052024">
    <property type="entry name" value="Methanogen_methyltrans"/>
</dbReference>
<dbReference type="GO" id="GO:0004853">
    <property type="term" value="F:uroporphyrinogen decarboxylase activity"/>
    <property type="evidence" value="ECO:0007669"/>
    <property type="project" value="InterPro"/>
</dbReference>
<evidence type="ECO:0000313" key="2">
    <source>
        <dbReference type="EMBL" id="MPM21613.1"/>
    </source>
</evidence>
<gene>
    <name evidence="2" type="ORF">SDC9_68057</name>
</gene>
<comment type="caution">
    <text evidence="2">The sequence shown here is derived from an EMBL/GenBank/DDBJ whole genome shotgun (WGS) entry which is preliminary data.</text>
</comment>
<dbReference type="AlphaFoldDB" id="A0A644Y4X3"/>
<feature type="domain" description="Uroporphyrinogen decarboxylase (URO-D)" evidence="1">
    <location>
        <begin position="24"/>
        <end position="215"/>
    </location>
</feature>
<accession>A0A644Y4X3</accession>
<dbReference type="PANTHER" id="PTHR47099:SF1">
    <property type="entry name" value="METHYLCOBAMIDE:COM METHYLTRANSFERASE MTBA"/>
    <property type="match status" value="1"/>
</dbReference>
<dbReference type="InterPro" id="IPR000257">
    <property type="entry name" value="Uroporphyrinogen_deCOase"/>
</dbReference>
<dbReference type="Gene3D" id="3.20.20.210">
    <property type="match status" value="1"/>
</dbReference>
<dbReference type="Pfam" id="PF01208">
    <property type="entry name" value="URO-D"/>
    <property type="match status" value="1"/>
</dbReference>
<reference evidence="2" key="1">
    <citation type="submission" date="2019-08" db="EMBL/GenBank/DDBJ databases">
        <authorList>
            <person name="Kucharzyk K."/>
            <person name="Murdoch R.W."/>
            <person name="Higgins S."/>
            <person name="Loffler F."/>
        </authorList>
    </citation>
    <scope>NUCLEOTIDE SEQUENCE</scope>
</reference>
<evidence type="ECO:0000259" key="1">
    <source>
        <dbReference type="Pfam" id="PF01208"/>
    </source>
</evidence>
<organism evidence="2">
    <name type="scientific">bioreactor metagenome</name>
    <dbReference type="NCBI Taxonomy" id="1076179"/>
    <lineage>
        <taxon>unclassified sequences</taxon>
        <taxon>metagenomes</taxon>
        <taxon>ecological metagenomes</taxon>
    </lineage>
</organism>
<sequence length="224" mass="25114">MPEDMRAVGGPGYGVFESVEDITGYMDLCYLSDDDPELYADLFSTVGNVYREIWRRFAREYASAYCVFRMGDDLGFQTNTLISYNDIRTHILPVYRDIVEIAHHAGRPFLLHSCGKIFPVMEDIIATGIDGKHSNEDAIAPFSTWVSLYGDRICNLGGVDMNVLCLKTEEEIRKIVFRTIEESIGHGGFALGSGNSIPDYVPVKGFLAMNRAANEFRLSQMRAV</sequence>
<proteinExistence type="predicted"/>
<dbReference type="InterPro" id="IPR038071">
    <property type="entry name" value="UROD/MetE-like_sf"/>
</dbReference>
<dbReference type="EMBL" id="VSSQ01003626">
    <property type="protein sequence ID" value="MPM21613.1"/>
    <property type="molecule type" value="Genomic_DNA"/>
</dbReference>
<protein>
    <recommendedName>
        <fullName evidence="1">Uroporphyrinogen decarboxylase (URO-D) domain-containing protein</fullName>
    </recommendedName>
</protein>
<name>A0A644Y4X3_9ZZZZ</name>
<dbReference type="GO" id="GO:0006779">
    <property type="term" value="P:porphyrin-containing compound biosynthetic process"/>
    <property type="evidence" value="ECO:0007669"/>
    <property type="project" value="InterPro"/>
</dbReference>
<dbReference type="PANTHER" id="PTHR47099">
    <property type="entry name" value="METHYLCOBAMIDE:COM METHYLTRANSFERASE MTBA"/>
    <property type="match status" value="1"/>
</dbReference>
<dbReference type="SUPFAM" id="SSF51726">
    <property type="entry name" value="UROD/MetE-like"/>
    <property type="match status" value="1"/>
</dbReference>